<organism evidence="1 2">
    <name type="scientific">Pseudomonas citronellolis</name>
    <dbReference type="NCBI Taxonomy" id="53408"/>
    <lineage>
        <taxon>Bacteria</taxon>
        <taxon>Pseudomonadati</taxon>
        <taxon>Pseudomonadota</taxon>
        <taxon>Gammaproteobacteria</taxon>
        <taxon>Pseudomonadales</taxon>
        <taxon>Pseudomonadaceae</taxon>
        <taxon>Pseudomonas</taxon>
    </lineage>
</organism>
<evidence type="ECO:0000313" key="2">
    <source>
        <dbReference type="Proteomes" id="UP000077748"/>
    </source>
</evidence>
<evidence type="ECO:0000313" key="1">
    <source>
        <dbReference type="EMBL" id="ANI15079.1"/>
    </source>
</evidence>
<evidence type="ECO:0008006" key="3">
    <source>
        <dbReference type="Google" id="ProtNLM"/>
    </source>
</evidence>
<gene>
    <name evidence="1" type="ORF">A9C11_14250</name>
</gene>
<reference evidence="1 2" key="1">
    <citation type="submission" date="2016-05" db="EMBL/GenBank/DDBJ databases">
        <title>Genome Sequence of Pseudomonas citronellolis Strain SJTE-3, an Estrogens and Persistent Organic Pollutants degradation strain.</title>
        <authorList>
            <person name="Liang R."/>
        </authorList>
    </citation>
    <scope>NUCLEOTIDE SEQUENCE [LARGE SCALE GENOMIC DNA]</scope>
    <source>
        <strain evidence="1 2">SJTE-3</strain>
    </source>
</reference>
<dbReference type="Proteomes" id="UP000077748">
    <property type="component" value="Chromosome"/>
</dbReference>
<dbReference type="AlphaFoldDB" id="A0A1A9KC72"/>
<accession>A0A1A9KC72</accession>
<sequence length="92" mass="10338">MSPERIAEILEQYLPFYECRISREADGQLTLHFDSRVTTRTHFTIPGVQPELITSESAVRALSRALGNEFALVRAGQRRAPQVAAFGLHQGR</sequence>
<proteinExistence type="predicted"/>
<protein>
    <recommendedName>
        <fullName evidence="3">DUF3509 domain-containing protein</fullName>
    </recommendedName>
</protein>
<name>A0A1A9KC72_9PSED</name>
<dbReference type="EMBL" id="CP015878">
    <property type="protein sequence ID" value="ANI15079.1"/>
    <property type="molecule type" value="Genomic_DNA"/>
</dbReference>
<dbReference type="RefSeq" id="WP_064583030.1">
    <property type="nucleotide sequence ID" value="NZ_CP015878.1"/>
</dbReference>